<proteinExistence type="predicted"/>
<dbReference type="InterPro" id="IPR025295">
    <property type="entry name" value="eCIS_core_dom"/>
</dbReference>
<evidence type="ECO:0000256" key="1">
    <source>
        <dbReference type="SAM" id="MobiDB-lite"/>
    </source>
</evidence>
<name>A0A5C6ZLF4_9FLAO</name>
<evidence type="ECO:0000256" key="2">
    <source>
        <dbReference type="SAM" id="Phobius"/>
    </source>
</evidence>
<evidence type="ECO:0000259" key="3">
    <source>
        <dbReference type="Pfam" id="PF13699"/>
    </source>
</evidence>
<comment type="caution">
    <text evidence="4">The sequence shown here is derived from an EMBL/GenBank/DDBJ whole genome shotgun (WGS) entry which is preliminary data.</text>
</comment>
<keyword evidence="2" id="KW-1133">Transmembrane helix</keyword>
<dbReference type="EMBL" id="VORO01000001">
    <property type="protein sequence ID" value="TXD91104.1"/>
    <property type="molecule type" value="Genomic_DNA"/>
</dbReference>
<keyword evidence="5" id="KW-1185">Reference proteome</keyword>
<dbReference type="Pfam" id="PF13699">
    <property type="entry name" value="eCIS_core"/>
    <property type="match status" value="1"/>
</dbReference>
<feature type="transmembrane region" description="Helical" evidence="2">
    <location>
        <begin position="277"/>
        <end position="301"/>
    </location>
</feature>
<dbReference type="AlphaFoldDB" id="A0A5C6ZLF4"/>
<organism evidence="4 5">
    <name type="scientific">Subsaximicrobium wynnwilliamsii</name>
    <dbReference type="NCBI Taxonomy" id="291179"/>
    <lineage>
        <taxon>Bacteria</taxon>
        <taxon>Pseudomonadati</taxon>
        <taxon>Bacteroidota</taxon>
        <taxon>Flavobacteriia</taxon>
        <taxon>Flavobacteriales</taxon>
        <taxon>Flavobacteriaceae</taxon>
        <taxon>Subsaximicrobium</taxon>
    </lineage>
</organism>
<sequence length="326" mass="35533">MYTTQIKDTTRNRSVESVFIQPKLKIGSFNDKYEQEADRIAEQVVHGSNQTAQIQHTGSLVQRKCTACEAEELQMKPLSQQVTSLIQTKSNTSGQVASDLVSSGIQSSKGGGKSMDSSTKSSMENRFGSDFSSVNIHTGHKANHLNQLINARAFTVGNDIFFNKGEYQPNSSRGKYLLAHELTHTVQQGVVQRKMIQREPASTITLGALAAKCIIGAIIGVLFDLALQYGLHLWRRGERFVVDYCSLILSAALSCIAAPIVSYGVEAWLTSRLTNSAYSGIIGTLLGRILIFIGARLGMAVPKSMVGKLLRMGCISQQQNDALQAM</sequence>
<feature type="region of interest" description="Disordered" evidence="1">
    <location>
        <begin position="101"/>
        <end position="124"/>
    </location>
</feature>
<gene>
    <name evidence="4" type="ORF">ESY86_00475</name>
</gene>
<feature type="transmembrane region" description="Helical" evidence="2">
    <location>
        <begin position="204"/>
        <end position="229"/>
    </location>
</feature>
<dbReference type="Proteomes" id="UP000321578">
    <property type="component" value="Unassembled WGS sequence"/>
</dbReference>
<keyword evidence="2" id="KW-0812">Transmembrane</keyword>
<reference evidence="4 5" key="1">
    <citation type="submission" date="2019-08" db="EMBL/GenBank/DDBJ databases">
        <title>Genomes of Subsaximicrobium wynnwilliamsii strains.</title>
        <authorList>
            <person name="Bowman J.P."/>
        </authorList>
    </citation>
    <scope>NUCLEOTIDE SEQUENCE [LARGE SCALE GENOMIC DNA]</scope>
    <source>
        <strain evidence="4 5">2-80-2</strain>
    </source>
</reference>
<feature type="transmembrane region" description="Helical" evidence="2">
    <location>
        <begin position="241"/>
        <end position="265"/>
    </location>
</feature>
<dbReference type="OrthoDB" id="4317910at2"/>
<evidence type="ECO:0000313" key="5">
    <source>
        <dbReference type="Proteomes" id="UP000321578"/>
    </source>
</evidence>
<keyword evidence="2" id="KW-0472">Membrane</keyword>
<feature type="compositionally biased region" description="Low complexity" evidence="1">
    <location>
        <begin position="102"/>
        <end position="122"/>
    </location>
</feature>
<dbReference type="RefSeq" id="WP_147084566.1">
    <property type="nucleotide sequence ID" value="NZ_VORM01000003.1"/>
</dbReference>
<evidence type="ECO:0000313" key="4">
    <source>
        <dbReference type="EMBL" id="TXD91104.1"/>
    </source>
</evidence>
<feature type="domain" description="eCIS core" evidence="3">
    <location>
        <begin position="115"/>
        <end position="189"/>
    </location>
</feature>
<accession>A0A5C6ZLF4</accession>
<protein>
    <submittedName>
        <fullName evidence="4">DUF4157 domain-containing protein</fullName>
    </submittedName>
</protein>